<feature type="transmembrane region" description="Helical" evidence="8">
    <location>
        <begin position="300"/>
        <end position="321"/>
    </location>
</feature>
<evidence type="ECO:0000256" key="5">
    <source>
        <dbReference type="ARBA" id="ARBA00022692"/>
    </source>
</evidence>
<dbReference type="PROSITE" id="PS00216">
    <property type="entry name" value="SUGAR_TRANSPORT_1"/>
    <property type="match status" value="1"/>
</dbReference>
<dbReference type="PANTHER" id="PTHR48021">
    <property type="match status" value="1"/>
</dbReference>
<comment type="caution">
    <text evidence="10">The sequence shown here is derived from an EMBL/GenBank/DDBJ whole genome shotgun (WGS) entry which is preliminary data.</text>
</comment>
<dbReference type="OrthoDB" id="6133115at2759"/>
<evidence type="ECO:0000256" key="4">
    <source>
        <dbReference type="ARBA" id="ARBA00022597"/>
    </source>
</evidence>
<feature type="transmembrane region" description="Helical" evidence="8">
    <location>
        <begin position="399"/>
        <end position="418"/>
    </location>
</feature>
<keyword evidence="7 8" id="KW-0472">Membrane</keyword>
<keyword evidence="11" id="KW-1185">Reference proteome</keyword>
<accession>A0A8T2BQG2</accession>
<evidence type="ECO:0000256" key="7">
    <source>
        <dbReference type="ARBA" id="ARBA00023136"/>
    </source>
</evidence>
<keyword evidence="3" id="KW-0813">Transport</keyword>
<protein>
    <submittedName>
        <fullName evidence="10">MFS transporter superfamily</fullName>
    </submittedName>
</protein>
<feature type="transmembrane region" description="Helical" evidence="8">
    <location>
        <begin position="31"/>
        <end position="52"/>
    </location>
</feature>
<feature type="transmembrane region" description="Helical" evidence="8">
    <location>
        <begin position="526"/>
        <end position="544"/>
    </location>
</feature>
<evidence type="ECO:0000313" key="11">
    <source>
        <dbReference type="Proteomes" id="UP000694251"/>
    </source>
</evidence>
<evidence type="ECO:0000256" key="2">
    <source>
        <dbReference type="ARBA" id="ARBA00010992"/>
    </source>
</evidence>
<dbReference type="PANTHER" id="PTHR48021:SF25">
    <property type="entry name" value="SUGAR TRANSPORTER ERD6-LIKE 5"/>
    <property type="match status" value="1"/>
</dbReference>
<feature type="transmembrane region" description="Helical" evidence="8">
    <location>
        <begin position="467"/>
        <end position="485"/>
    </location>
</feature>
<dbReference type="Proteomes" id="UP000694251">
    <property type="component" value="Chromosome 7"/>
</dbReference>
<feature type="transmembrane region" description="Helical" evidence="8">
    <location>
        <begin position="438"/>
        <end position="455"/>
    </location>
</feature>
<feature type="transmembrane region" description="Helical" evidence="8">
    <location>
        <begin position="171"/>
        <end position="191"/>
    </location>
</feature>
<keyword evidence="6 8" id="KW-1133">Transmembrane helix</keyword>
<dbReference type="InterPro" id="IPR050549">
    <property type="entry name" value="MFS_Trehalose_Transporter"/>
</dbReference>
<feature type="transmembrane region" description="Helical" evidence="8">
    <location>
        <begin position="203"/>
        <end position="224"/>
    </location>
</feature>
<feature type="transmembrane region" description="Helical" evidence="8">
    <location>
        <begin position="58"/>
        <end position="75"/>
    </location>
</feature>
<proteinExistence type="inferred from homology"/>
<feature type="transmembrane region" description="Helical" evidence="8">
    <location>
        <begin position="87"/>
        <end position="105"/>
    </location>
</feature>
<evidence type="ECO:0000256" key="6">
    <source>
        <dbReference type="ARBA" id="ARBA00022989"/>
    </source>
</evidence>
<evidence type="ECO:0000256" key="1">
    <source>
        <dbReference type="ARBA" id="ARBA00004141"/>
    </source>
</evidence>
<feature type="transmembrane region" description="Helical" evidence="8">
    <location>
        <begin position="264"/>
        <end position="288"/>
    </location>
</feature>
<comment type="similarity">
    <text evidence="2">Belongs to the major facilitator superfamily. Sugar transporter (TC 2.A.1.1) family.</text>
</comment>
<dbReference type="Pfam" id="PF00083">
    <property type="entry name" value="Sugar_tr"/>
    <property type="match status" value="2"/>
</dbReference>
<evidence type="ECO:0000313" key="10">
    <source>
        <dbReference type="EMBL" id="KAG7588600.1"/>
    </source>
</evidence>
<comment type="subcellular location">
    <subcellularLocation>
        <location evidence="1">Membrane</location>
        <topology evidence="1">Multi-pass membrane protein</topology>
    </subcellularLocation>
</comment>
<feature type="transmembrane region" description="Helical" evidence="8">
    <location>
        <begin position="497"/>
        <end position="514"/>
    </location>
</feature>
<dbReference type="InterPro" id="IPR005829">
    <property type="entry name" value="Sugar_transporter_CS"/>
</dbReference>
<keyword evidence="4" id="KW-0762">Sugar transport</keyword>
<feature type="domain" description="Major facilitator superfamily (MFS) profile" evidence="9">
    <location>
        <begin position="1"/>
        <end position="355"/>
    </location>
</feature>
<feature type="domain" description="Major facilitator superfamily (MFS) profile" evidence="9">
    <location>
        <begin position="402"/>
        <end position="711"/>
    </location>
</feature>
<evidence type="ECO:0000256" key="3">
    <source>
        <dbReference type="ARBA" id="ARBA00022448"/>
    </source>
</evidence>
<dbReference type="AlphaFoldDB" id="A0A8T2BQG2"/>
<reference evidence="10 11" key="1">
    <citation type="submission" date="2020-12" db="EMBL/GenBank/DDBJ databases">
        <title>Concerted genomic and epigenomic changes stabilize Arabidopsis allopolyploids.</title>
        <authorList>
            <person name="Chen Z."/>
        </authorList>
    </citation>
    <scope>NUCLEOTIDE SEQUENCE [LARGE SCALE GENOMIC DNA]</scope>
    <source>
        <strain evidence="10">As9502</strain>
        <tissue evidence="10">Leaf</tissue>
    </source>
</reference>
<keyword evidence="5 8" id="KW-0812">Transmembrane</keyword>
<feature type="transmembrane region" description="Helical" evidence="8">
    <location>
        <begin position="231"/>
        <end position="252"/>
    </location>
</feature>
<evidence type="ECO:0000259" key="9">
    <source>
        <dbReference type="PROSITE" id="PS50850"/>
    </source>
</evidence>
<dbReference type="PROSITE" id="PS00217">
    <property type="entry name" value="SUGAR_TRANSPORT_2"/>
    <property type="match status" value="1"/>
</dbReference>
<dbReference type="InterPro" id="IPR020846">
    <property type="entry name" value="MFS_dom"/>
</dbReference>
<dbReference type="EMBL" id="JAEFBJ010000007">
    <property type="protein sequence ID" value="KAG7588600.1"/>
    <property type="molecule type" value="Genomic_DNA"/>
</dbReference>
<gene>
    <name evidence="10" type="ORF">ISN44_As07g009290</name>
</gene>
<sequence length="711" mass="77421">MFGSIMTLGGLIGAVFSGKISDVLGRKRTMLFCEAFCAIGWLFIALAQDALWLDCGRLLLGIGVGIFSYVIPVYIAEIAPKHVRGSFVFANQLMQNCGLSLFFIIGNFIPWRILSIVGLVPCVLHVVCLFFIPESPRWLAKVGRDKECRAALQQLRGHDVDNSQEANTIRIGVGLMLLQQLSGSSGVIYYASSLYERGGFPSAIGTSVMATIMIPKALIATIIVDKMGRRTLLMASCAGMCMFALLLSVSYSFQSLGILPELTPIFTCISVLGYVITYAMGMGGLPWIIMSEIFPMNVKVSAGTLVTVTNWAIGWVITFSFNFLMQWSASGTFLIFSIVSAVSIIFIYFLMPETKGRKDRTQKKTEKMRGEIDEANLAPETSLINKENQDSSGTTTTTLLLTTFVAVSGSFVFGSAIGYSSPVQSDLTKDLNLSVAEYSLFGSILTIGAMIGAAMSGRIADLIGRRAAMGFSEMFCILGWLAIYLSKVAVWLDVGRFLVGYGMGVLSFVVPVYIAEITPKDLRGGFTTVHQLMICLGVSVAYLLGSFIGWRSLALIGMIPCVVQMMGLFIIPESPRWLAKVGRWEEFEIALQRLRGESADISYESNEIKDYTQRLTNLSEGSILDLFEPKYAKSLFVGVGLMVLQQFGGVNGIAFYSSSIFESAGFSSKIGMIAMVVVQRLDDFTLLPASGMCQGKELQSDAVLSPDLVPD</sequence>
<dbReference type="InterPro" id="IPR005828">
    <property type="entry name" value="MFS_sugar_transport-like"/>
</dbReference>
<dbReference type="GO" id="GO:0051119">
    <property type="term" value="F:sugar transmembrane transporter activity"/>
    <property type="evidence" value="ECO:0007669"/>
    <property type="project" value="InterPro"/>
</dbReference>
<organism evidence="10 11">
    <name type="scientific">Arabidopsis suecica</name>
    <name type="common">Swedish thale-cress</name>
    <name type="synonym">Cardaminopsis suecica</name>
    <dbReference type="NCBI Taxonomy" id="45249"/>
    <lineage>
        <taxon>Eukaryota</taxon>
        <taxon>Viridiplantae</taxon>
        <taxon>Streptophyta</taxon>
        <taxon>Embryophyta</taxon>
        <taxon>Tracheophyta</taxon>
        <taxon>Spermatophyta</taxon>
        <taxon>Magnoliopsida</taxon>
        <taxon>eudicotyledons</taxon>
        <taxon>Gunneridae</taxon>
        <taxon>Pentapetalae</taxon>
        <taxon>rosids</taxon>
        <taxon>malvids</taxon>
        <taxon>Brassicales</taxon>
        <taxon>Brassicaceae</taxon>
        <taxon>Camelineae</taxon>
        <taxon>Arabidopsis</taxon>
    </lineage>
</organism>
<evidence type="ECO:0000256" key="8">
    <source>
        <dbReference type="SAM" id="Phobius"/>
    </source>
</evidence>
<feature type="transmembrane region" description="Helical" evidence="8">
    <location>
        <begin position="6"/>
        <end position="24"/>
    </location>
</feature>
<feature type="transmembrane region" description="Helical" evidence="8">
    <location>
        <begin position="111"/>
        <end position="132"/>
    </location>
</feature>
<dbReference type="PROSITE" id="PS50850">
    <property type="entry name" value="MFS"/>
    <property type="match status" value="2"/>
</dbReference>
<dbReference type="CDD" id="cd17358">
    <property type="entry name" value="MFS_GLUT6_8_Class3_like"/>
    <property type="match status" value="1"/>
</dbReference>
<dbReference type="GO" id="GO:0016020">
    <property type="term" value="C:membrane"/>
    <property type="evidence" value="ECO:0007669"/>
    <property type="project" value="UniProtKB-SubCell"/>
</dbReference>
<feature type="transmembrane region" description="Helical" evidence="8">
    <location>
        <begin position="327"/>
        <end position="350"/>
    </location>
</feature>
<dbReference type="InterPro" id="IPR044775">
    <property type="entry name" value="MFS_ERD6/Tret1-like"/>
</dbReference>
<name>A0A8T2BQG2_ARASU</name>